<dbReference type="EMBL" id="CM043031">
    <property type="protein sequence ID" value="KAI4584145.1"/>
    <property type="molecule type" value="Genomic_DNA"/>
</dbReference>
<evidence type="ECO:0000313" key="2">
    <source>
        <dbReference type="Proteomes" id="UP001057279"/>
    </source>
</evidence>
<proteinExistence type="predicted"/>
<protein>
    <submittedName>
        <fullName evidence="1">Uncharacterized protein</fullName>
    </submittedName>
</protein>
<gene>
    <name evidence="1" type="ORF">MJG53_007424</name>
</gene>
<comment type="caution">
    <text evidence="1">The sequence shown here is derived from an EMBL/GenBank/DDBJ whole genome shotgun (WGS) entry which is preliminary data.</text>
</comment>
<organism evidence="1 2">
    <name type="scientific">Ovis ammon polii x Ovis aries</name>
    <dbReference type="NCBI Taxonomy" id="2918886"/>
    <lineage>
        <taxon>Eukaryota</taxon>
        <taxon>Metazoa</taxon>
        <taxon>Chordata</taxon>
        <taxon>Craniata</taxon>
        <taxon>Vertebrata</taxon>
        <taxon>Euteleostomi</taxon>
        <taxon>Mammalia</taxon>
        <taxon>Eutheria</taxon>
        <taxon>Laurasiatheria</taxon>
        <taxon>Artiodactyla</taxon>
        <taxon>Ruminantia</taxon>
        <taxon>Pecora</taxon>
        <taxon>Bovidae</taxon>
        <taxon>Caprinae</taxon>
        <taxon>Ovis</taxon>
    </lineage>
</organism>
<evidence type="ECO:0000313" key="1">
    <source>
        <dbReference type="EMBL" id="KAI4584145.1"/>
    </source>
</evidence>
<accession>A0ACB9V403</accession>
<sequence>MKCISDPFPGLAASTHWSWTRTLPHENRVAGRKLVLAASPVEKNQESTKRGWILFFASAPIKSGFSPRLFLGGMSSSSWYLSTRRSELAQCPHLSEIMAGKEVGQAPVPPE</sequence>
<name>A0ACB9V403_9CETA</name>
<dbReference type="Proteomes" id="UP001057279">
    <property type="component" value="Linkage Group LG06"/>
</dbReference>
<keyword evidence="2" id="KW-1185">Reference proteome</keyword>
<reference evidence="1" key="1">
    <citation type="submission" date="2022-03" db="EMBL/GenBank/DDBJ databases">
        <title>Genomic analyses of argali, domestic sheep and their hybrids provide insights into chromosomal evolution, heterosis and genetic basis of agronomic traits.</title>
        <authorList>
            <person name="Li M."/>
        </authorList>
    </citation>
    <scope>NUCLEOTIDE SEQUENCE</scope>
    <source>
        <strain evidence="1">F1 hybrid</strain>
    </source>
</reference>